<dbReference type="InterPro" id="IPR001932">
    <property type="entry name" value="PPM-type_phosphatase-like_dom"/>
</dbReference>
<dbReference type="InterPro" id="IPR052016">
    <property type="entry name" value="Bact_Sigma-Reg"/>
</dbReference>
<dbReference type="PANTHER" id="PTHR43156">
    <property type="entry name" value="STAGE II SPORULATION PROTEIN E-RELATED"/>
    <property type="match status" value="1"/>
</dbReference>
<accession>A0ABW9KFA4</accession>
<evidence type="ECO:0000313" key="3">
    <source>
        <dbReference type="EMBL" id="MFN2974147.1"/>
    </source>
</evidence>
<gene>
    <name evidence="3" type="ORF">ACK2TP_00075</name>
</gene>
<comment type="caution">
    <text evidence="3">The sequence shown here is derived from an EMBL/GenBank/DDBJ whole genome shotgun (WGS) entry which is preliminary data.</text>
</comment>
<keyword evidence="4" id="KW-1185">Reference proteome</keyword>
<keyword evidence="1 3" id="KW-0378">Hydrolase</keyword>
<feature type="domain" description="PPM-type phosphatase" evidence="2">
    <location>
        <begin position="165"/>
        <end position="382"/>
    </location>
</feature>
<dbReference type="EMBL" id="JBJYXY010000001">
    <property type="protein sequence ID" value="MFN2974147.1"/>
    <property type="molecule type" value="Genomic_DNA"/>
</dbReference>
<dbReference type="InterPro" id="IPR036457">
    <property type="entry name" value="PPM-type-like_dom_sf"/>
</dbReference>
<reference evidence="3 4" key="1">
    <citation type="submission" date="2024-12" db="EMBL/GenBank/DDBJ databases">
        <authorList>
            <person name="Lee Y."/>
        </authorList>
    </citation>
    <scope>NUCLEOTIDE SEQUENCE [LARGE SCALE GENOMIC DNA]</scope>
    <source>
        <strain evidence="3 4">03SUJ4</strain>
    </source>
</reference>
<dbReference type="SUPFAM" id="SSF81606">
    <property type="entry name" value="PP2C-like"/>
    <property type="match status" value="1"/>
</dbReference>
<protein>
    <submittedName>
        <fullName evidence="3">PP2C family protein-serine/threonine phosphatase</fullName>
        <ecNumber evidence="3">3.1.3.16</ecNumber>
    </submittedName>
</protein>
<dbReference type="RefSeq" id="WP_263414280.1">
    <property type="nucleotide sequence ID" value="NZ_BAABBH010000001.1"/>
</dbReference>
<dbReference type="EC" id="3.1.3.16" evidence="3"/>
<dbReference type="PANTHER" id="PTHR43156:SF2">
    <property type="entry name" value="STAGE II SPORULATION PROTEIN E"/>
    <property type="match status" value="1"/>
</dbReference>
<dbReference type="Pfam" id="PF07228">
    <property type="entry name" value="SpoIIE"/>
    <property type="match status" value="1"/>
</dbReference>
<dbReference type="Gene3D" id="3.60.40.10">
    <property type="entry name" value="PPM-type phosphatase domain"/>
    <property type="match status" value="1"/>
</dbReference>
<sequence>METTSLQEAEGTLSLEEQVARLQALLEASRQVHSAVSTDGVLSQTVRILVRELELQGAVFLATGTDRLLASSGTPLTPPYEDCSRFSLPSKDGTPPADLLVKTHDGRNLSLYEEDFIEGLILQAAVALEMRTYTERAIEWARVQQDMEAARSIQRSLLPKTMPAVPGYSFAARSIACYEVGGDYLDTMQLADGSHLLIVADVAGKGLASAIMATSFRSAFRSLASQAMPLLDMVCRVNEQHWAEGDEARRRYVTAIFVRLDSANSRIDVVNAGHNPGALVRSDGSVQMIEASGTPLGLLPFATYSLESFDFDPGSKLLLYTDGLTEVFCGDEEFGCERLTESFRRLHTQNADQALNEIWEKLEQFSTGEPQTDDMTALAVCHIVPEMQEA</sequence>
<dbReference type="SMART" id="SM00331">
    <property type="entry name" value="PP2C_SIG"/>
    <property type="match status" value="1"/>
</dbReference>
<dbReference type="GO" id="GO:0004722">
    <property type="term" value="F:protein serine/threonine phosphatase activity"/>
    <property type="evidence" value="ECO:0007669"/>
    <property type="project" value="UniProtKB-EC"/>
</dbReference>
<proteinExistence type="predicted"/>
<evidence type="ECO:0000313" key="4">
    <source>
        <dbReference type="Proteomes" id="UP001634747"/>
    </source>
</evidence>
<evidence type="ECO:0000259" key="2">
    <source>
        <dbReference type="SMART" id="SM00331"/>
    </source>
</evidence>
<name>A0ABW9KFA4_9BACT</name>
<dbReference type="Proteomes" id="UP001634747">
    <property type="component" value="Unassembled WGS sequence"/>
</dbReference>
<evidence type="ECO:0000256" key="1">
    <source>
        <dbReference type="ARBA" id="ARBA00022801"/>
    </source>
</evidence>
<organism evidence="3 4">
    <name type="scientific">Terriglobus aquaticus</name>
    <dbReference type="NCBI Taxonomy" id="940139"/>
    <lineage>
        <taxon>Bacteria</taxon>
        <taxon>Pseudomonadati</taxon>
        <taxon>Acidobacteriota</taxon>
        <taxon>Terriglobia</taxon>
        <taxon>Terriglobales</taxon>
        <taxon>Acidobacteriaceae</taxon>
        <taxon>Terriglobus</taxon>
    </lineage>
</organism>